<dbReference type="Proteomes" id="UP001055057">
    <property type="component" value="Unassembled WGS sequence"/>
</dbReference>
<dbReference type="Pfam" id="PF13809">
    <property type="entry name" value="Tubulin_2"/>
    <property type="match status" value="1"/>
</dbReference>
<evidence type="ECO:0000313" key="4">
    <source>
        <dbReference type="Proteomes" id="UP001055057"/>
    </source>
</evidence>
<comment type="caution">
    <text evidence="3">The sequence shown here is derived from an EMBL/GenBank/DDBJ whole genome shotgun (WGS) entry which is preliminary data.</text>
</comment>
<dbReference type="InterPro" id="IPR025640">
    <property type="entry name" value="GYF_2"/>
</dbReference>
<reference evidence="3" key="2">
    <citation type="submission" date="2021-08" db="EMBL/GenBank/DDBJ databases">
        <authorList>
            <person name="Tani A."/>
            <person name="Ola A."/>
            <person name="Ogura Y."/>
            <person name="Katsura K."/>
            <person name="Hayashi T."/>
        </authorList>
    </citation>
    <scope>NUCLEOTIDE SEQUENCE</scope>
    <source>
        <strain evidence="3">DSM 23632</strain>
    </source>
</reference>
<keyword evidence="4" id="KW-1185">Reference proteome</keyword>
<evidence type="ECO:0000256" key="1">
    <source>
        <dbReference type="SAM" id="MobiDB-lite"/>
    </source>
</evidence>
<accession>A0ABQ4U3Y4</accession>
<dbReference type="RefSeq" id="WP_238184140.1">
    <property type="nucleotide sequence ID" value="NZ_BPRB01000227.1"/>
</dbReference>
<name>A0ABQ4U3Y4_9HYPH</name>
<feature type="region of interest" description="Disordered" evidence="1">
    <location>
        <begin position="319"/>
        <end position="339"/>
    </location>
</feature>
<protein>
    <recommendedName>
        <fullName evidence="2">GYF domain-containing protein</fullName>
    </recommendedName>
</protein>
<feature type="domain" description="GYF" evidence="2">
    <location>
        <begin position="1134"/>
        <end position="1176"/>
    </location>
</feature>
<evidence type="ECO:0000313" key="3">
    <source>
        <dbReference type="EMBL" id="GJE61579.1"/>
    </source>
</evidence>
<dbReference type="InterPro" id="IPR025904">
    <property type="entry name" value="Tubulin-like"/>
</dbReference>
<gene>
    <name evidence="3" type="ORF">MPOCJGCO_3701</name>
</gene>
<dbReference type="EMBL" id="BPRB01000227">
    <property type="protein sequence ID" value="GJE61579.1"/>
    <property type="molecule type" value="Genomic_DNA"/>
</dbReference>
<evidence type="ECO:0000259" key="2">
    <source>
        <dbReference type="Pfam" id="PF14237"/>
    </source>
</evidence>
<sequence length="1195" mass="130885">MADADVRPGGSETLLKVRPTVFVALGGTGMEVLLRLRRRILQADWNGARLNAIDEFPAASFLYFDTDTLDARESGRAAATDPMAAKVAFSEGETLQKAVNLARYQAERRNYPHIDEWLPARDLSRIDSSKGAGQIRSIARLLFFDAYRNFTGRMVAKANAVLANMSNETRLRAAGLDTSTDLRVVVVASVAGGTGSGAVIDAGYAISSLETPKRPDSVELFLALPSGYVGANKERVFANGFATLSELEYAMRGNPQPPYVTRWSDYDTVSRDVERPFSDVYLFDTHNLADQRTGNVGDLYDMMADVLFEDFGNSEFSARKRSTGVNQTQHKMRKWAPPAGEGGGRTALYSLNYSTLGQAVLATRGSLEFEETATRTSLGMVEAFFGVARGAGERHIPTVEERDRFLADRLSLRFSAFEAFPKVLAPVPPGIPEYDLVGVLLQRADGGSIQESVALGVEEAVDAIKVEVSSVRDWAGNLRKVADRLRDDILGRTGSGVTYGPRGAEVQEVRARLETALLSEAEAASLRGALYQRLDDQERGGLDYTLALIEGVKEVIESDGGALARLVAASDAYARIADEMLSEHFSASLTRLDQVRPGLIFSHRRDAERYLDQAREDLRGFAVLRIRAVAAREAAALLRRVSGRLGSRIGRDEETGQSRYDGLLGELRQGHADVERMGAELRLDLAEIRNAIERPSGGTFLVLPSGSLPEIAVDAGERLAWAREAFRAYGGSQAIFRLMREEDSRAELLNAVRSMARRRLGPHQARIPSALAALRELAPARQREMLETMLLRCLPWIFARFDAFQPSGDQFKTILAVEGARAFQAEFGAMLRAALPPLLGAGEIAYLESGVRGRIVCYCELSGVPLDVLGPLRRDWRTAYAQELNRIDAIPLHNHKDYLRFPDPVVPSAEEVEALRETLGLFLRGVCLGLFRRDPDDGLWRFEFEPGDWRSIGSERTLRRKLFDPAQRYAVEAHIARAEAALSPVQALAMAALFAWTGKRAYAPRRETVNYDAEARIGGIAHGVALALADRWRRAALDPASRVAGIPAGPDALYETFLGAIERWTVPIPGSLGDVEPTEANRDATDPPALRALDKRAVDPARFETAALLRLGVSDPAPDAPQRPPQTLFFVFRETVEGPYPLAELSAMVRDGRIGPATQVHPQGEAWMPAARHPALAALFPPAPPRPEPPSEGTA</sequence>
<organism evidence="3 4">
    <name type="scientific">Methylobacterium trifolii</name>
    <dbReference type="NCBI Taxonomy" id="1003092"/>
    <lineage>
        <taxon>Bacteria</taxon>
        <taxon>Pseudomonadati</taxon>
        <taxon>Pseudomonadota</taxon>
        <taxon>Alphaproteobacteria</taxon>
        <taxon>Hyphomicrobiales</taxon>
        <taxon>Methylobacteriaceae</taxon>
        <taxon>Methylobacterium</taxon>
    </lineage>
</organism>
<proteinExistence type="predicted"/>
<reference evidence="3" key="1">
    <citation type="journal article" date="2021" name="Front. Microbiol.">
        <title>Comprehensive Comparative Genomics and Phenotyping of Methylobacterium Species.</title>
        <authorList>
            <person name="Alessa O."/>
            <person name="Ogura Y."/>
            <person name="Fujitani Y."/>
            <person name="Takami H."/>
            <person name="Hayashi T."/>
            <person name="Sahin N."/>
            <person name="Tani A."/>
        </authorList>
    </citation>
    <scope>NUCLEOTIDE SEQUENCE</scope>
    <source>
        <strain evidence="3">DSM 23632</strain>
    </source>
</reference>
<dbReference type="Pfam" id="PF14237">
    <property type="entry name" value="GYF_2"/>
    <property type="match status" value="1"/>
</dbReference>